<dbReference type="Gene3D" id="1.10.287.470">
    <property type="entry name" value="Helix hairpin bin"/>
    <property type="match status" value="1"/>
</dbReference>
<dbReference type="PANTHER" id="PTHR30158">
    <property type="entry name" value="ACRA/E-RELATED COMPONENT OF DRUG EFFLUX TRANSPORTER"/>
    <property type="match status" value="1"/>
</dbReference>
<feature type="region of interest" description="Disordered" evidence="4">
    <location>
        <begin position="378"/>
        <end position="402"/>
    </location>
</feature>
<dbReference type="Pfam" id="PF25967">
    <property type="entry name" value="RND-MFP_C"/>
    <property type="match status" value="1"/>
</dbReference>
<dbReference type="Proteomes" id="UP000788153">
    <property type="component" value="Unassembled WGS sequence"/>
</dbReference>
<feature type="domain" description="Multidrug resistance protein MdtA-like beta-barrel" evidence="8">
    <location>
        <begin position="238"/>
        <end position="294"/>
    </location>
</feature>
<evidence type="ECO:0000256" key="5">
    <source>
        <dbReference type="SAM" id="SignalP"/>
    </source>
</evidence>
<dbReference type="NCBIfam" id="TIGR01730">
    <property type="entry name" value="RND_mfp"/>
    <property type="match status" value="1"/>
</dbReference>
<evidence type="ECO:0000313" key="10">
    <source>
        <dbReference type="EMBL" id="NIJ22479.1"/>
    </source>
</evidence>
<keyword evidence="11" id="KW-1185">Reference proteome</keyword>
<dbReference type="RefSeq" id="WP_140047715.1">
    <property type="nucleotide sequence ID" value="NZ_BAAAEV010000001.1"/>
</dbReference>
<sequence length="402" mass="43043">MRNPIKAVAMASLASLLAACGGGGEQQGQGAPPPPQVNVAVPLQRDVVDWDEYTGRFEAIQDVEVRPRVSGQIDSVNFNSGQSVRQGAVLFTIDPRPYRAALGQARAQVSRANATLANARSELARAQKLLDAQAVSREEFEQKQADVRTAAADVAAARAAQDEAELNLSFTTVRAPVSGRVSDRRISRGNYVAEGETVLTRVVSVSPIWFTFDGAESFYLKYRRQDATGERGSSRDTANPVEIQLADESGWNWRGRMDFVDNAIDPNSGTIRAHAVIQNPDGFLTPGMFGRARLLGSGTYRAMLVPEESVVTDQARKLVYVVGKDGKVAPRPVVTGPPVEGLRVVKQGLAPTDRVVITGITALQPGMPVQAKLVKMQPRAENTAPVSRPVSAPPAAEAAPAN</sequence>
<keyword evidence="5" id="KW-0732">Signal</keyword>
<comment type="similarity">
    <text evidence="2">Belongs to the membrane fusion protein (MFP) (TC 8.A.1) family.</text>
</comment>
<dbReference type="InterPro" id="IPR058627">
    <property type="entry name" value="MdtA-like_C"/>
</dbReference>
<proteinExistence type="inferred from homology"/>
<organism evidence="10 11">
    <name type="scientific">Sphingomonas japonica</name>
    <dbReference type="NCBI Taxonomy" id="511662"/>
    <lineage>
        <taxon>Bacteria</taxon>
        <taxon>Pseudomonadati</taxon>
        <taxon>Pseudomonadota</taxon>
        <taxon>Alphaproteobacteria</taxon>
        <taxon>Sphingomonadales</taxon>
        <taxon>Sphingomonadaceae</taxon>
        <taxon>Sphingomonas</taxon>
    </lineage>
</organism>
<evidence type="ECO:0000259" key="9">
    <source>
        <dbReference type="Pfam" id="PF25967"/>
    </source>
</evidence>
<dbReference type="EMBL" id="JAASQP010000001">
    <property type="protein sequence ID" value="NIJ22479.1"/>
    <property type="molecule type" value="Genomic_DNA"/>
</dbReference>
<feature type="domain" description="Multidrug resistance protein MdtA-like alpha-helical hairpin" evidence="6">
    <location>
        <begin position="102"/>
        <end position="171"/>
    </location>
</feature>
<feature type="chain" id="PRO_5047386262" evidence="5">
    <location>
        <begin position="22"/>
        <end position="402"/>
    </location>
</feature>
<evidence type="ECO:0000313" key="11">
    <source>
        <dbReference type="Proteomes" id="UP000788153"/>
    </source>
</evidence>
<evidence type="ECO:0000259" key="7">
    <source>
        <dbReference type="Pfam" id="PF25917"/>
    </source>
</evidence>
<feature type="signal peptide" evidence="5">
    <location>
        <begin position="1"/>
        <end position="21"/>
    </location>
</feature>
<dbReference type="Gene3D" id="2.40.30.170">
    <property type="match status" value="1"/>
</dbReference>
<accession>A0ABX0TVY3</accession>
<feature type="coiled-coil region" evidence="3">
    <location>
        <begin position="102"/>
        <end position="129"/>
    </location>
</feature>
<dbReference type="Gene3D" id="2.40.50.100">
    <property type="match status" value="1"/>
</dbReference>
<protein>
    <submittedName>
        <fullName evidence="10">RND family efflux transporter MFP subunit</fullName>
    </submittedName>
</protein>
<evidence type="ECO:0000259" key="6">
    <source>
        <dbReference type="Pfam" id="PF25876"/>
    </source>
</evidence>
<keyword evidence="3" id="KW-0175">Coiled coil</keyword>
<evidence type="ECO:0000256" key="4">
    <source>
        <dbReference type="SAM" id="MobiDB-lite"/>
    </source>
</evidence>
<dbReference type="InterPro" id="IPR058625">
    <property type="entry name" value="MdtA-like_BSH"/>
</dbReference>
<feature type="domain" description="Multidrug resistance protein MdtA-like barrel-sandwich hybrid" evidence="7">
    <location>
        <begin position="62"/>
        <end position="198"/>
    </location>
</feature>
<dbReference type="InterPro" id="IPR006143">
    <property type="entry name" value="RND_pump_MFP"/>
</dbReference>
<evidence type="ECO:0000259" key="8">
    <source>
        <dbReference type="Pfam" id="PF25944"/>
    </source>
</evidence>
<name>A0ABX0TVY3_9SPHN</name>
<gene>
    <name evidence="10" type="ORF">FHT01_000021</name>
</gene>
<dbReference type="PANTHER" id="PTHR30158:SF10">
    <property type="entry name" value="CATION EFFLUX PUMP"/>
    <property type="match status" value="1"/>
</dbReference>
<dbReference type="PROSITE" id="PS51257">
    <property type="entry name" value="PROKAR_LIPOPROTEIN"/>
    <property type="match status" value="1"/>
</dbReference>
<dbReference type="Pfam" id="PF25876">
    <property type="entry name" value="HH_MFP_RND"/>
    <property type="match status" value="1"/>
</dbReference>
<comment type="caution">
    <text evidence="10">The sequence shown here is derived from an EMBL/GenBank/DDBJ whole genome shotgun (WGS) entry which is preliminary data.</text>
</comment>
<reference evidence="10 11" key="1">
    <citation type="submission" date="2020-03" db="EMBL/GenBank/DDBJ databases">
        <title>Genomic Encyclopedia of Type Strains, Phase IV (KMG-IV): sequencing the most valuable type-strain genomes for metagenomic binning, comparative biology and taxonomic classification.</title>
        <authorList>
            <person name="Goeker M."/>
        </authorList>
    </citation>
    <scope>NUCLEOTIDE SEQUENCE [LARGE SCALE GENOMIC DNA]</scope>
    <source>
        <strain evidence="10 11">DSM 22753</strain>
    </source>
</reference>
<feature type="compositionally biased region" description="Low complexity" evidence="4">
    <location>
        <begin position="384"/>
        <end position="402"/>
    </location>
</feature>
<feature type="domain" description="Multidrug resistance protein MdtA-like C-terminal permuted SH3" evidence="9">
    <location>
        <begin position="302"/>
        <end position="360"/>
    </location>
</feature>
<comment type="subcellular location">
    <subcellularLocation>
        <location evidence="1">Cell envelope</location>
    </subcellularLocation>
</comment>
<evidence type="ECO:0000256" key="2">
    <source>
        <dbReference type="ARBA" id="ARBA00009477"/>
    </source>
</evidence>
<dbReference type="Gene3D" id="2.40.420.20">
    <property type="match status" value="1"/>
</dbReference>
<evidence type="ECO:0000256" key="3">
    <source>
        <dbReference type="SAM" id="Coils"/>
    </source>
</evidence>
<dbReference type="Pfam" id="PF25944">
    <property type="entry name" value="Beta-barrel_RND"/>
    <property type="match status" value="1"/>
</dbReference>
<dbReference type="Pfam" id="PF25917">
    <property type="entry name" value="BSH_RND"/>
    <property type="match status" value="1"/>
</dbReference>
<dbReference type="InterPro" id="IPR058624">
    <property type="entry name" value="MdtA-like_HH"/>
</dbReference>
<dbReference type="InterPro" id="IPR058626">
    <property type="entry name" value="MdtA-like_b-barrel"/>
</dbReference>
<evidence type="ECO:0000256" key="1">
    <source>
        <dbReference type="ARBA" id="ARBA00004196"/>
    </source>
</evidence>
<dbReference type="SUPFAM" id="SSF111369">
    <property type="entry name" value="HlyD-like secretion proteins"/>
    <property type="match status" value="1"/>
</dbReference>